<evidence type="ECO:0000313" key="4">
    <source>
        <dbReference type="Proteomes" id="UP000195755"/>
    </source>
</evidence>
<evidence type="ECO:0000256" key="1">
    <source>
        <dbReference type="SAM" id="MobiDB-lite"/>
    </source>
</evidence>
<dbReference type="PROSITE" id="PS51257">
    <property type="entry name" value="PROKAR_LIPOPROTEIN"/>
    <property type="match status" value="1"/>
</dbReference>
<protein>
    <recommendedName>
        <fullName evidence="5">DUF461 domain-containing protein</fullName>
    </recommendedName>
</protein>
<name>A0A1Z2L2M0_9ACTN</name>
<dbReference type="KEGG" id="salj:SMD11_2888"/>
<feature type="compositionally biased region" description="Low complexity" evidence="1">
    <location>
        <begin position="188"/>
        <end position="213"/>
    </location>
</feature>
<dbReference type="SUPFAM" id="SSF110087">
    <property type="entry name" value="DR1885-like metal-binding protein"/>
    <property type="match status" value="1"/>
</dbReference>
<keyword evidence="2" id="KW-0732">Signal</keyword>
<organism evidence="3 4">
    <name type="scientific">Streptomyces albireticuli</name>
    <dbReference type="NCBI Taxonomy" id="1940"/>
    <lineage>
        <taxon>Bacteria</taxon>
        <taxon>Bacillati</taxon>
        <taxon>Actinomycetota</taxon>
        <taxon>Actinomycetes</taxon>
        <taxon>Kitasatosporales</taxon>
        <taxon>Streptomycetaceae</taxon>
        <taxon>Streptomyces</taxon>
    </lineage>
</organism>
<evidence type="ECO:0008006" key="5">
    <source>
        <dbReference type="Google" id="ProtNLM"/>
    </source>
</evidence>
<evidence type="ECO:0000313" key="3">
    <source>
        <dbReference type="EMBL" id="ARZ68535.1"/>
    </source>
</evidence>
<gene>
    <name evidence="3" type="ORF">SMD11_2888</name>
</gene>
<dbReference type="InterPro" id="IPR036182">
    <property type="entry name" value="PCuAC_sf"/>
</dbReference>
<feature type="chain" id="PRO_5013119903" description="DUF461 domain-containing protein" evidence="2">
    <location>
        <begin position="27"/>
        <end position="240"/>
    </location>
</feature>
<dbReference type="Proteomes" id="UP000195755">
    <property type="component" value="Chromosome"/>
</dbReference>
<feature type="compositionally biased region" description="Low complexity" evidence="1">
    <location>
        <begin position="222"/>
        <end position="240"/>
    </location>
</feature>
<dbReference type="Pfam" id="PF04314">
    <property type="entry name" value="PCuAC"/>
    <property type="match status" value="1"/>
</dbReference>
<sequence length="240" mass="23828">MSSSLRRGTLAASALVLSIASLTACAAGNSAQTLEVKPDNAATSVGDIKLQNINVITQPDLKATGPAVITGTVFNNGRKDQTLEKITLPGKSGATVKLTPAGGGSGSLVVPAGRSVVLGGKGNATAVLPNGREAIKDGEQQKLTFDFSDTGDVNIGAFVVPATSFFKEWGPEAPAPAQSPKQGDKPGKPSGTPSGKPSGTPGAPSGAAGAQQGEQGGERQEGATQGGQQQAQGGQQHAGH</sequence>
<feature type="signal peptide" evidence="2">
    <location>
        <begin position="1"/>
        <end position="26"/>
    </location>
</feature>
<dbReference type="RefSeq" id="WP_199843875.1">
    <property type="nucleotide sequence ID" value="NZ_CP021744.1"/>
</dbReference>
<proteinExistence type="predicted"/>
<dbReference type="InterPro" id="IPR007410">
    <property type="entry name" value="LpqE-like"/>
</dbReference>
<evidence type="ECO:0000256" key="2">
    <source>
        <dbReference type="SAM" id="SignalP"/>
    </source>
</evidence>
<feature type="region of interest" description="Disordered" evidence="1">
    <location>
        <begin position="169"/>
        <end position="240"/>
    </location>
</feature>
<reference evidence="3 4" key="1">
    <citation type="submission" date="2017-06" db="EMBL/GenBank/DDBJ databases">
        <title>Streptomyces albireticuli Genome sequencing and assembly.</title>
        <authorList>
            <person name="Wang Y."/>
            <person name="Du B."/>
            <person name="Ding Y."/>
            <person name="Liu H."/>
            <person name="Hou Q."/>
            <person name="Liu K."/>
            <person name="Yao L."/>
            <person name="Wang C."/>
        </authorList>
    </citation>
    <scope>NUCLEOTIDE SEQUENCE [LARGE SCALE GENOMIC DNA]</scope>
    <source>
        <strain evidence="3 4">MDJK11</strain>
    </source>
</reference>
<accession>A0A1Z2L2M0</accession>
<dbReference type="Gene3D" id="2.60.40.1890">
    <property type="entry name" value="PCu(A)C copper chaperone"/>
    <property type="match status" value="1"/>
</dbReference>
<dbReference type="EMBL" id="CP021744">
    <property type="protein sequence ID" value="ARZ68535.1"/>
    <property type="molecule type" value="Genomic_DNA"/>
</dbReference>
<dbReference type="AlphaFoldDB" id="A0A1Z2L2M0"/>